<dbReference type="InterPro" id="IPR006680">
    <property type="entry name" value="Amidohydro-rel"/>
</dbReference>
<evidence type="ECO:0000259" key="2">
    <source>
        <dbReference type="Pfam" id="PF04909"/>
    </source>
</evidence>
<dbReference type="AlphaFoldDB" id="A0A975HCE3"/>
<evidence type="ECO:0000313" key="4">
    <source>
        <dbReference type="Proteomes" id="UP000664914"/>
    </source>
</evidence>
<dbReference type="Gene3D" id="3.20.20.140">
    <property type="entry name" value="Metal-dependent hydrolases"/>
    <property type="match status" value="1"/>
</dbReference>
<dbReference type="SUPFAM" id="SSF51556">
    <property type="entry name" value="Metallo-dependent hydrolases"/>
    <property type="match status" value="1"/>
</dbReference>
<dbReference type="GO" id="GO:0016787">
    <property type="term" value="F:hydrolase activity"/>
    <property type="evidence" value="ECO:0007669"/>
    <property type="project" value="InterPro"/>
</dbReference>
<dbReference type="PANTHER" id="PTHR42889">
    <property type="entry name" value="BLR3681 PROTEIN"/>
    <property type="match status" value="1"/>
</dbReference>
<evidence type="ECO:0000256" key="1">
    <source>
        <dbReference type="SAM" id="MobiDB-lite"/>
    </source>
</evidence>
<dbReference type="RefSeq" id="WP_208632071.1">
    <property type="nucleotide sequence ID" value="NZ_CP059319.1"/>
</dbReference>
<feature type="region of interest" description="Disordered" evidence="1">
    <location>
        <begin position="340"/>
        <end position="368"/>
    </location>
</feature>
<feature type="compositionally biased region" description="Low complexity" evidence="1">
    <location>
        <begin position="349"/>
        <end position="360"/>
    </location>
</feature>
<dbReference type="InterPro" id="IPR032466">
    <property type="entry name" value="Metal_Hydrolase"/>
</dbReference>
<accession>A0A975HCE3</accession>
<feature type="domain" description="Amidohydrolase-related" evidence="2">
    <location>
        <begin position="94"/>
        <end position="316"/>
    </location>
</feature>
<organism evidence="3 4">
    <name type="scientific">Rhizorhabdus wittichii</name>
    <dbReference type="NCBI Taxonomy" id="160791"/>
    <lineage>
        <taxon>Bacteria</taxon>
        <taxon>Pseudomonadati</taxon>
        <taxon>Pseudomonadota</taxon>
        <taxon>Alphaproteobacteria</taxon>
        <taxon>Sphingomonadales</taxon>
        <taxon>Sphingomonadaceae</taxon>
        <taxon>Rhizorhabdus</taxon>
    </lineage>
</organism>
<dbReference type="Proteomes" id="UP000664914">
    <property type="component" value="Chromosome"/>
</dbReference>
<dbReference type="PANTHER" id="PTHR42889:SF1">
    <property type="entry name" value="BLR3681 PROTEIN"/>
    <property type="match status" value="1"/>
</dbReference>
<evidence type="ECO:0000313" key="3">
    <source>
        <dbReference type="EMBL" id="QTH20281.1"/>
    </source>
</evidence>
<proteinExistence type="predicted"/>
<dbReference type="Pfam" id="PF04909">
    <property type="entry name" value="Amidohydro_2"/>
    <property type="match status" value="1"/>
</dbReference>
<dbReference type="EMBL" id="CP059319">
    <property type="protein sequence ID" value="QTH20281.1"/>
    <property type="molecule type" value="Genomic_DNA"/>
</dbReference>
<protein>
    <submittedName>
        <fullName evidence="3">Amidohydrolase family protein</fullName>
    </submittedName>
</protein>
<name>A0A975HCE3_9SPHN</name>
<reference evidence="3" key="2">
    <citation type="submission" date="2021-04" db="EMBL/GenBank/DDBJ databases">
        <title>Isolation and genomic analysis of the ibuprofen-degrading bacterium Sphingomonas strain MPO218.</title>
        <authorList>
            <person name="Aulestia M."/>
            <person name="Flores A."/>
            <person name="Mangas E.L."/>
            <person name="Perez-Pulido A.J."/>
            <person name="Santero E."/>
            <person name="Camacho E.M."/>
        </authorList>
    </citation>
    <scope>NUCLEOTIDE SEQUENCE</scope>
    <source>
        <strain evidence="3">MPO218</strain>
    </source>
</reference>
<gene>
    <name evidence="3" type="ORF">HRJ34_18290</name>
</gene>
<sequence length="368" mass="41309">MLNDLPVIDAVVHAFNFTGANFRNQYGSVFADRITRASMLGPEGFVLDGHDEYRRNWSIDDAARVAFAESQTDLAAYHVLPIMAFRDGACSIEKAVRAKQKWPHRFAFYIGVDAMSGAAALDEMDRQFDMLEGDAVGVKLYPNSWLADEITGWKMDNPEIAFPIFEKARKMGLKAVAIHKALPLGQVELDHYRVDDIDRAAIEFPELNFEIVHGGMAFVEETMFQIRRFPNVYVNLESTSSLLTIRPAQWERVMAQFMQSDGMRKKILWGTGGLMVIHPRAGLEAFQRFRFRQETIEGEGIAQISDDDRRDMLANNFVRMTGIDMAARLAACENDEFSQARRQAGGMLPPFSTAPTASSPQDPAVVKA</sequence>
<reference evidence="3" key="1">
    <citation type="submission" date="2020-07" db="EMBL/GenBank/DDBJ databases">
        <authorList>
            <person name="Camacho E."/>
        </authorList>
    </citation>
    <scope>NUCLEOTIDE SEQUENCE</scope>
    <source>
        <strain evidence="3">MPO218</strain>
    </source>
</reference>